<dbReference type="Proteomes" id="UP000677228">
    <property type="component" value="Unassembled WGS sequence"/>
</dbReference>
<proteinExistence type="predicted"/>
<feature type="compositionally biased region" description="Basic and acidic residues" evidence="1">
    <location>
        <begin position="146"/>
        <end position="158"/>
    </location>
</feature>
<organism evidence="2 4">
    <name type="scientific">Didymodactylos carnosus</name>
    <dbReference type="NCBI Taxonomy" id="1234261"/>
    <lineage>
        <taxon>Eukaryota</taxon>
        <taxon>Metazoa</taxon>
        <taxon>Spiralia</taxon>
        <taxon>Gnathifera</taxon>
        <taxon>Rotifera</taxon>
        <taxon>Eurotatoria</taxon>
        <taxon>Bdelloidea</taxon>
        <taxon>Philodinida</taxon>
        <taxon>Philodinidae</taxon>
        <taxon>Didymodactylos</taxon>
    </lineage>
</organism>
<dbReference type="EMBL" id="CAJNOK010064394">
    <property type="protein sequence ID" value="CAF1646505.1"/>
    <property type="molecule type" value="Genomic_DNA"/>
</dbReference>
<dbReference type="EMBL" id="CAJOBA010092043">
    <property type="protein sequence ID" value="CAF4488754.1"/>
    <property type="molecule type" value="Genomic_DNA"/>
</dbReference>
<feature type="non-terminal residue" evidence="2">
    <location>
        <position position="183"/>
    </location>
</feature>
<dbReference type="AlphaFoldDB" id="A0A8S2G721"/>
<evidence type="ECO:0000313" key="4">
    <source>
        <dbReference type="Proteomes" id="UP000677228"/>
    </source>
</evidence>
<name>A0A8S2G721_9BILA</name>
<feature type="region of interest" description="Disordered" evidence="1">
    <location>
        <begin position="145"/>
        <end position="165"/>
    </location>
</feature>
<gene>
    <name evidence="2" type="ORF">OVA965_LOCUS44584</name>
    <name evidence="3" type="ORF">TMI583_LOCUS47470</name>
</gene>
<protein>
    <submittedName>
        <fullName evidence="2">Uncharacterized protein</fullName>
    </submittedName>
</protein>
<dbReference type="Proteomes" id="UP000682733">
    <property type="component" value="Unassembled WGS sequence"/>
</dbReference>
<sequence>ANKLILDQSYWGPNIAIMTTLNQYDRLGSIEVKTSLNIVEPNKDLPLIVNDDLTLPSSGDPEQYLFIDQNIDNIALSNIGRGQAYAEWGVERENNSVILTRTNKARRVVKRDVQAAGGDNTDLQNVQNLVSASGGDALSLTTDIGKSADEKTRGEKGIKNTSGNTEALARVGIGAGDEGPPKA</sequence>
<reference evidence="2" key="1">
    <citation type="submission" date="2021-02" db="EMBL/GenBank/DDBJ databases">
        <authorList>
            <person name="Nowell W R."/>
        </authorList>
    </citation>
    <scope>NUCLEOTIDE SEQUENCE</scope>
</reference>
<accession>A0A8S2G721</accession>
<evidence type="ECO:0000256" key="1">
    <source>
        <dbReference type="SAM" id="MobiDB-lite"/>
    </source>
</evidence>
<comment type="caution">
    <text evidence="2">The sequence shown here is derived from an EMBL/GenBank/DDBJ whole genome shotgun (WGS) entry which is preliminary data.</text>
</comment>
<evidence type="ECO:0000313" key="3">
    <source>
        <dbReference type="EMBL" id="CAF4488754.1"/>
    </source>
</evidence>
<feature type="non-terminal residue" evidence="2">
    <location>
        <position position="1"/>
    </location>
</feature>
<evidence type="ECO:0000313" key="2">
    <source>
        <dbReference type="EMBL" id="CAF1646505.1"/>
    </source>
</evidence>